<keyword evidence="6" id="KW-1185">Reference proteome</keyword>
<comment type="caution">
    <text evidence="5">The sequence shown here is derived from an EMBL/GenBank/DDBJ whole genome shotgun (WGS) entry which is preliminary data.</text>
</comment>
<accession>A0ABR3DFT5</accession>
<evidence type="ECO:0000313" key="5">
    <source>
        <dbReference type="EMBL" id="KAL0471548.1"/>
    </source>
</evidence>
<dbReference type="PROSITE" id="PS50966">
    <property type="entry name" value="ZF_SWIM"/>
    <property type="match status" value="1"/>
</dbReference>
<keyword evidence="1" id="KW-0863">Zinc-finger</keyword>
<feature type="region of interest" description="Disordered" evidence="3">
    <location>
        <begin position="446"/>
        <end position="483"/>
    </location>
</feature>
<keyword evidence="1" id="KW-0862">Zinc</keyword>
<evidence type="ECO:0000259" key="4">
    <source>
        <dbReference type="PROSITE" id="PS50966"/>
    </source>
</evidence>
<feature type="coiled-coil region" evidence="2">
    <location>
        <begin position="531"/>
        <end position="579"/>
    </location>
</feature>
<keyword evidence="2" id="KW-0175">Coiled coil</keyword>
<evidence type="ECO:0000313" key="6">
    <source>
        <dbReference type="Proteomes" id="UP001451303"/>
    </source>
</evidence>
<evidence type="ECO:0000256" key="3">
    <source>
        <dbReference type="SAM" id="MobiDB-lite"/>
    </source>
</evidence>
<feature type="domain" description="SWIM-type" evidence="4">
    <location>
        <begin position="117"/>
        <end position="154"/>
    </location>
</feature>
<dbReference type="EMBL" id="JAVLET010000003">
    <property type="protein sequence ID" value="KAL0471548.1"/>
    <property type="molecule type" value="Genomic_DNA"/>
</dbReference>
<dbReference type="InterPro" id="IPR007527">
    <property type="entry name" value="Znf_SWIM"/>
</dbReference>
<proteinExistence type="predicted"/>
<name>A0ABR3DFT5_NEUIN</name>
<feature type="region of interest" description="Disordered" evidence="3">
    <location>
        <begin position="166"/>
        <end position="209"/>
    </location>
</feature>
<protein>
    <recommendedName>
        <fullName evidence="4">SWIM-type domain-containing protein</fullName>
    </recommendedName>
</protein>
<gene>
    <name evidence="5" type="ORF">QR685DRAFT_471247</name>
</gene>
<evidence type="ECO:0000256" key="2">
    <source>
        <dbReference type="SAM" id="Coils"/>
    </source>
</evidence>
<organism evidence="5 6">
    <name type="scientific">Neurospora intermedia</name>
    <dbReference type="NCBI Taxonomy" id="5142"/>
    <lineage>
        <taxon>Eukaryota</taxon>
        <taxon>Fungi</taxon>
        <taxon>Dikarya</taxon>
        <taxon>Ascomycota</taxon>
        <taxon>Pezizomycotina</taxon>
        <taxon>Sordariomycetes</taxon>
        <taxon>Sordariomycetidae</taxon>
        <taxon>Sordariales</taxon>
        <taxon>Sordariaceae</taxon>
        <taxon>Neurospora</taxon>
    </lineage>
</organism>
<keyword evidence="1" id="KW-0479">Metal-binding</keyword>
<feature type="region of interest" description="Disordered" evidence="3">
    <location>
        <begin position="227"/>
        <end position="298"/>
    </location>
</feature>
<sequence length="592" mass="64589">MEIRSKEDLIEYLPDDAPWTVYRDPVEALRAQCVKRGLDPTGHVVEVLNRLHRYSQLHPAGEQRIVPWRCGEPPLYAGALYHAHNNRYLITSVEDNSNDTSIEKRFALWDPSSIETFHVIIGRVSRCSCPLSRENVSRKNYVCGHIVTTYRKRNLEALLPPPVSYGNDVHSYAQSDDESSDDHMTQSSSGDDELEFIRGNGGGNDIFNGGSAERSIEFFAERSRILPGSPSIKSSKSSPAVSEEEPESPCPLPRRQLPSRAAKEATRARPDAYTGSSPRRRAQAPSREPIPKGWTKKLSTTPIPLPVIPGFARQQLFEQLFGSQPARRSQNAVPIPIVPASAQGRLRSSQANGYGIPLRTAAATGSHPAPALAAVAVAAAAAAHPVSGLVASSAHISGTSTDVAHFSSFSPFPAPYSPPVGLETKNCTSLSSLSFPMSPDGSNFSSMSLAAPDTSASASPTKRNKKKGNLVMSSQNKKRTATVSVRPMVDRVSNALNGTLADCATTTSTSASTATTTTATTDGISTAAESAKQRDRRMARLARQMSRLEKDAEKVKQTKEYAEQELKRMERKRRNVVRKMNKLWDRDRDRSV</sequence>
<feature type="compositionally biased region" description="Basic and acidic residues" evidence="3">
    <location>
        <begin position="261"/>
        <end position="270"/>
    </location>
</feature>
<feature type="compositionally biased region" description="Low complexity" evidence="3">
    <location>
        <begin position="448"/>
        <end position="461"/>
    </location>
</feature>
<reference evidence="5 6" key="1">
    <citation type="submission" date="2023-09" db="EMBL/GenBank/DDBJ databases">
        <title>Multi-omics analysis of a traditional fermented food reveals byproduct-associated fungal strains for waste-to-food upcycling.</title>
        <authorList>
            <consortium name="Lawrence Berkeley National Laboratory"/>
            <person name="Rekdal V.M."/>
            <person name="Villalobos-Escobedo J.M."/>
            <person name="Rodriguez-Valeron N."/>
            <person name="Garcia M.O."/>
            <person name="Vasquez D.P."/>
            <person name="Damayanti I."/>
            <person name="Sorensen P.M."/>
            <person name="Baidoo E.E."/>
            <person name="De Carvalho A.C."/>
            <person name="Riley R."/>
            <person name="Lipzen A."/>
            <person name="He G."/>
            <person name="Yan M."/>
            <person name="Haridas S."/>
            <person name="Daum C."/>
            <person name="Yoshinaga Y."/>
            <person name="Ng V."/>
            <person name="Grigoriev I.V."/>
            <person name="Munk R."/>
            <person name="Nuraida L."/>
            <person name="Wijaya C.H."/>
            <person name="Morales P.-C."/>
            <person name="Keasling J.D."/>
        </authorList>
    </citation>
    <scope>NUCLEOTIDE SEQUENCE [LARGE SCALE GENOMIC DNA]</scope>
    <source>
        <strain evidence="5 6">FGSC 2613</strain>
    </source>
</reference>
<feature type="compositionally biased region" description="Low complexity" evidence="3">
    <location>
        <begin position="227"/>
        <end position="241"/>
    </location>
</feature>
<evidence type="ECO:0000256" key="1">
    <source>
        <dbReference type="PROSITE-ProRule" id="PRU00325"/>
    </source>
</evidence>
<dbReference type="Proteomes" id="UP001451303">
    <property type="component" value="Unassembled WGS sequence"/>
</dbReference>